<keyword evidence="1" id="KW-0812">Transmembrane</keyword>
<proteinExistence type="predicted"/>
<dbReference type="AlphaFoldDB" id="A0A644YJQ4"/>
<comment type="caution">
    <text evidence="2">The sequence shown here is derived from an EMBL/GenBank/DDBJ whole genome shotgun (WGS) entry which is preliminary data.</text>
</comment>
<dbReference type="EMBL" id="VSSQ01005203">
    <property type="protein sequence ID" value="MPM28248.1"/>
    <property type="molecule type" value="Genomic_DNA"/>
</dbReference>
<name>A0A644YJQ4_9ZZZZ</name>
<evidence type="ECO:0000256" key="1">
    <source>
        <dbReference type="SAM" id="Phobius"/>
    </source>
</evidence>
<keyword evidence="1" id="KW-1133">Transmembrane helix</keyword>
<keyword evidence="1" id="KW-0472">Membrane</keyword>
<accession>A0A644YJQ4</accession>
<sequence length="80" mass="8909">MGYDLTKLPRKLKKLTFAVLAYAFCLAVFNLAYVTAGPHLFPADFVLNSEERLYQLFTSGGYCWTDGKVIGVLPPYKVVG</sequence>
<organism evidence="2">
    <name type="scientific">bioreactor metagenome</name>
    <dbReference type="NCBI Taxonomy" id="1076179"/>
    <lineage>
        <taxon>unclassified sequences</taxon>
        <taxon>metagenomes</taxon>
        <taxon>ecological metagenomes</taxon>
    </lineage>
</organism>
<evidence type="ECO:0000313" key="2">
    <source>
        <dbReference type="EMBL" id="MPM28248.1"/>
    </source>
</evidence>
<protein>
    <submittedName>
        <fullName evidence="2">Uncharacterized protein</fullName>
    </submittedName>
</protein>
<gene>
    <name evidence="2" type="ORF">SDC9_74768</name>
</gene>
<feature type="transmembrane region" description="Helical" evidence="1">
    <location>
        <begin position="15"/>
        <end position="36"/>
    </location>
</feature>
<reference evidence="2" key="1">
    <citation type="submission" date="2019-08" db="EMBL/GenBank/DDBJ databases">
        <authorList>
            <person name="Kucharzyk K."/>
            <person name="Murdoch R.W."/>
            <person name="Higgins S."/>
            <person name="Loffler F."/>
        </authorList>
    </citation>
    <scope>NUCLEOTIDE SEQUENCE</scope>
</reference>